<dbReference type="SUPFAM" id="SSF46785">
    <property type="entry name" value="Winged helix' DNA-binding domain"/>
    <property type="match status" value="1"/>
</dbReference>
<dbReference type="Pfam" id="PF00392">
    <property type="entry name" value="GntR"/>
    <property type="match status" value="1"/>
</dbReference>
<dbReference type="SMART" id="SM00345">
    <property type="entry name" value="HTH_GNTR"/>
    <property type="match status" value="1"/>
</dbReference>
<dbReference type="PROSITE" id="PS50949">
    <property type="entry name" value="HTH_GNTR"/>
    <property type="match status" value="1"/>
</dbReference>
<dbReference type="Gene3D" id="1.20.120.530">
    <property type="entry name" value="GntR ligand-binding domain-like"/>
    <property type="match status" value="1"/>
</dbReference>
<dbReference type="AlphaFoldDB" id="A0A6L9Y2X1"/>
<keyword evidence="1" id="KW-0805">Transcription regulation</keyword>
<dbReference type="Proteomes" id="UP000474967">
    <property type="component" value="Unassembled WGS sequence"/>
</dbReference>
<dbReference type="InterPro" id="IPR008920">
    <property type="entry name" value="TF_FadR/GntR_C"/>
</dbReference>
<dbReference type="EMBL" id="JAAGWY010000006">
    <property type="protein sequence ID" value="NEN08009.1"/>
    <property type="molecule type" value="Genomic_DNA"/>
</dbReference>
<organism evidence="5 6">
    <name type="scientific">Leifsonia tongyongensis</name>
    <dbReference type="NCBI Taxonomy" id="1268043"/>
    <lineage>
        <taxon>Bacteria</taxon>
        <taxon>Bacillati</taxon>
        <taxon>Actinomycetota</taxon>
        <taxon>Actinomycetes</taxon>
        <taxon>Micrococcales</taxon>
        <taxon>Microbacteriaceae</taxon>
        <taxon>Leifsonia</taxon>
    </lineage>
</organism>
<dbReference type="GO" id="GO:0003700">
    <property type="term" value="F:DNA-binding transcription factor activity"/>
    <property type="evidence" value="ECO:0007669"/>
    <property type="project" value="InterPro"/>
</dbReference>
<dbReference type="InterPro" id="IPR036390">
    <property type="entry name" value="WH_DNA-bd_sf"/>
</dbReference>
<protein>
    <submittedName>
        <fullName evidence="5">GntR family transcriptional regulator</fullName>
    </submittedName>
</protein>
<name>A0A6L9Y2X1_9MICO</name>
<keyword evidence="3" id="KW-0804">Transcription</keyword>
<dbReference type="CDD" id="cd07377">
    <property type="entry name" value="WHTH_GntR"/>
    <property type="match status" value="1"/>
</dbReference>
<gene>
    <name evidence="5" type="ORF">G3T36_19300</name>
</gene>
<keyword evidence="2" id="KW-0238">DNA-binding</keyword>
<dbReference type="PANTHER" id="PTHR43537:SF24">
    <property type="entry name" value="GLUCONATE OPERON TRANSCRIPTIONAL REPRESSOR"/>
    <property type="match status" value="1"/>
</dbReference>
<feature type="domain" description="HTH gntR-type" evidence="4">
    <location>
        <begin position="13"/>
        <end position="80"/>
    </location>
</feature>
<dbReference type="InterPro" id="IPR036388">
    <property type="entry name" value="WH-like_DNA-bd_sf"/>
</dbReference>
<comment type="caution">
    <text evidence="5">The sequence shown here is derived from an EMBL/GenBank/DDBJ whole genome shotgun (WGS) entry which is preliminary data.</text>
</comment>
<sequence>MPVPTTESVTPRRLIRDEVFLRLLDAIVDGDLAPGEQLHDSEIEEWVGVSRTPVREALNQLAAMGLVEVLPQKRTRVAPIDIARLRGLVETLGALYVSVVRDTVPLLTAGDLSELEAFAERADADERTGVSEDIRQSHLTDSLLNIYVRRLDNKTIARLTTRHVPELSRALKATPSLRGFQLGAPIIREIVDASRRGDANAAADGVRRYWDVALTALVDDLAESVADTAPKAG</sequence>
<proteinExistence type="predicted"/>
<evidence type="ECO:0000256" key="1">
    <source>
        <dbReference type="ARBA" id="ARBA00023015"/>
    </source>
</evidence>
<dbReference type="Gene3D" id="1.10.10.10">
    <property type="entry name" value="Winged helix-like DNA-binding domain superfamily/Winged helix DNA-binding domain"/>
    <property type="match status" value="1"/>
</dbReference>
<evidence type="ECO:0000313" key="5">
    <source>
        <dbReference type="EMBL" id="NEN08009.1"/>
    </source>
</evidence>
<reference evidence="5 6" key="1">
    <citation type="journal article" date="2014" name="J. Microbiol.">
        <title>Diaminobutyricibacter tongyongensis gen. nov., sp. nov. and Homoserinibacter gongjuensis gen. nov., sp. nov. belong to the family Microbacteriaceae.</title>
        <authorList>
            <person name="Kim S.J."/>
            <person name="Ahn J.H."/>
            <person name="Weon H.Y."/>
            <person name="Hamada M."/>
            <person name="Suzuki K."/>
            <person name="Kwon S.W."/>
        </authorList>
    </citation>
    <scope>NUCLEOTIDE SEQUENCE [LARGE SCALE GENOMIC DNA]</scope>
    <source>
        <strain evidence="5 6">NBRC 108724</strain>
    </source>
</reference>
<dbReference type="InterPro" id="IPR000524">
    <property type="entry name" value="Tscrpt_reg_HTH_GntR"/>
</dbReference>
<keyword evidence="6" id="KW-1185">Reference proteome</keyword>
<dbReference type="GO" id="GO:0003677">
    <property type="term" value="F:DNA binding"/>
    <property type="evidence" value="ECO:0007669"/>
    <property type="project" value="UniProtKB-KW"/>
</dbReference>
<dbReference type="RefSeq" id="WP_163291505.1">
    <property type="nucleotide sequence ID" value="NZ_JAAGWY010000006.1"/>
</dbReference>
<evidence type="ECO:0000256" key="3">
    <source>
        <dbReference type="ARBA" id="ARBA00023163"/>
    </source>
</evidence>
<dbReference type="PANTHER" id="PTHR43537">
    <property type="entry name" value="TRANSCRIPTIONAL REGULATOR, GNTR FAMILY"/>
    <property type="match status" value="1"/>
</dbReference>
<evidence type="ECO:0000259" key="4">
    <source>
        <dbReference type="PROSITE" id="PS50949"/>
    </source>
</evidence>
<evidence type="ECO:0000313" key="6">
    <source>
        <dbReference type="Proteomes" id="UP000474967"/>
    </source>
</evidence>
<evidence type="ECO:0000256" key="2">
    <source>
        <dbReference type="ARBA" id="ARBA00023125"/>
    </source>
</evidence>
<accession>A0A6L9Y2X1</accession>